<dbReference type="EMBL" id="DF974834">
    <property type="protein sequence ID" value="GAU50667.1"/>
    <property type="molecule type" value="Genomic_DNA"/>
</dbReference>
<gene>
    <name evidence="1" type="ORF">TSUD_410350</name>
</gene>
<sequence>MAVYAYGDINTVLGNRLQKTIMTTIHVKDVPYGEIDPFFFAHKYSDELDDEWKVYGCKHLIVLGWNRDLEKPLITTGWTALGPVVEPVLAEIIQMPGPNGVKKLEYLAWHKLCIENMFSGGDILKFTFFDIENSNRVDVDRVNP</sequence>
<proteinExistence type="predicted"/>
<dbReference type="OrthoDB" id="1445648at2759"/>
<evidence type="ECO:0000313" key="2">
    <source>
        <dbReference type="Proteomes" id="UP000242715"/>
    </source>
</evidence>
<protein>
    <submittedName>
        <fullName evidence="1">Uncharacterized protein</fullName>
    </submittedName>
</protein>
<accession>A0A2Z6PUD6</accession>
<dbReference type="Proteomes" id="UP000242715">
    <property type="component" value="Unassembled WGS sequence"/>
</dbReference>
<name>A0A2Z6PUD6_TRISU</name>
<organism evidence="1 2">
    <name type="scientific">Trifolium subterraneum</name>
    <name type="common">Subterranean clover</name>
    <dbReference type="NCBI Taxonomy" id="3900"/>
    <lineage>
        <taxon>Eukaryota</taxon>
        <taxon>Viridiplantae</taxon>
        <taxon>Streptophyta</taxon>
        <taxon>Embryophyta</taxon>
        <taxon>Tracheophyta</taxon>
        <taxon>Spermatophyta</taxon>
        <taxon>Magnoliopsida</taxon>
        <taxon>eudicotyledons</taxon>
        <taxon>Gunneridae</taxon>
        <taxon>Pentapetalae</taxon>
        <taxon>rosids</taxon>
        <taxon>fabids</taxon>
        <taxon>Fabales</taxon>
        <taxon>Fabaceae</taxon>
        <taxon>Papilionoideae</taxon>
        <taxon>50 kb inversion clade</taxon>
        <taxon>NPAAA clade</taxon>
        <taxon>Hologalegina</taxon>
        <taxon>IRL clade</taxon>
        <taxon>Trifolieae</taxon>
        <taxon>Trifolium</taxon>
    </lineage>
</organism>
<dbReference type="AlphaFoldDB" id="A0A2Z6PUD6"/>
<keyword evidence="2" id="KW-1185">Reference proteome</keyword>
<reference evidence="2" key="1">
    <citation type="journal article" date="2017" name="Front. Plant Sci.">
        <title>Climate Clever Clovers: New Paradigm to Reduce the Environmental Footprint of Ruminants by Breeding Low Methanogenic Forages Utilizing Haplotype Variation.</title>
        <authorList>
            <person name="Kaur P."/>
            <person name="Appels R."/>
            <person name="Bayer P.E."/>
            <person name="Keeble-Gagnere G."/>
            <person name="Wang J."/>
            <person name="Hirakawa H."/>
            <person name="Shirasawa K."/>
            <person name="Vercoe P."/>
            <person name="Stefanova K."/>
            <person name="Durmic Z."/>
            <person name="Nichols P."/>
            <person name="Revell C."/>
            <person name="Isobe S.N."/>
            <person name="Edwards D."/>
            <person name="Erskine W."/>
        </authorList>
    </citation>
    <scope>NUCLEOTIDE SEQUENCE [LARGE SCALE GENOMIC DNA]</scope>
    <source>
        <strain evidence="2">cv. Daliak</strain>
    </source>
</reference>
<evidence type="ECO:0000313" key="1">
    <source>
        <dbReference type="EMBL" id="GAU50667.1"/>
    </source>
</evidence>